<dbReference type="AlphaFoldDB" id="A0A1M4XTM8"/>
<dbReference type="PANTHER" id="PTHR43701:SF2">
    <property type="entry name" value="MEMBRANE TRANSPORTER PROTEIN YJNA-RELATED"/>
    <property type="match status" value="1"/>
</dbReference>
<comment type="similarity">
    <text evidence="5">Belongs to the 4-toluene sulfonate uptake permease (TSUP) (TC 2.A.102) family.</text>
</comment>
<sequence>MEFNCDLWYLFPVSIAVSTTAMASGVGGALFFSPLFMFVLGLEAQVAIGTALLTELFGFTSGVIAYFRSRLIDFKLGLDILKYSIPAAIIGSLISPLVPAGFLKIIFGIGVAYIGIQILRAHYKDVSSSHQAIKDDRYTNSTFLVDRWQRKFQYTYCNKPTARFFGFLGGIFVGFISVGLGELIDYHLVTRCNIPTPIAVATAVFTVVLTVLIASTGHFYQFFFHAPIGVLSEITGVILFTIPGVLIGGQLGPRLQKVLPETYLRLGLSVLFMLIGLLMLGVQLVHTKI</sequence>
<feature type="transmembrane region" description="Helical" evidence="5">
    <location>
        <begin position="222"/>
        <end position="246"/>
    </location>
</feature>
<name>A0A1M4XTM8_9FLAO</name>
<keyword evidence="5" id="KW-1003">Cell membrane</keyword>
<evidence type="ECO:0000256" key="2">
    <source>
        <dbReference type="ARBA" id="ARBA00022692"/>
    </source>
</evidence>
<dbReference type="GO" id="GO:0005886">
    <property type="term" value="C:plasma membrane"/>
    <property type="evidence" value="ECO:0007669"/>
    <property type="project" value="UniProtKB-SubCell"/>
</dbReference>
<feature type="transmembrane region" description="Helical" evidence="5">
    <location>
        <begin position="46"/>
        <end position="68"/>
    </location>
</feature>
<evidence type="ECO:0000256" key="1">
    <source>
        <dbReference type="ARBA" id="ARBA00004141"/>
    </source>
</evidence>
<accession>A0A1M4XTM8</accession>
<evidence type="ECO:0000256" key="3">
    <source>
        <dbReference type="ARBA" id="ARBA00022989"/>
    </source>
</evidence>
<dbReference type="Proteomes" id="UP000184406">
    <property type="component" value="Unassembled WGS sequence"/>
</dbReference>
<evidence type="ECO:0000256" key="5">
    <source>
        <dbReference type="RuleBase" id="RU363041"/>
    </source>
</evidence>
<dbReference type="PANTHER" id="PTHR43701">
    <property type="entry name" value="MEMBRANE TRANSPORTER PROTEIN MJ0441-RELATED"/>
    <property type="match status" value="1"/>
</dbReference>
<feature type="transmembrane region" description="Helical" evidence="5">
    <location>
        <begin position="7"/>
        <end position="40"/>
    </location>
</feature>
<protein>
    <recommendedName>
        <fullName evidence="5">Probable membrane transporter protein</fullName>
    </recommendedName>
</protein>
<evidence type="ECO:0000313" key="6">
    <source>
        <dbReference type="EMBL" id="SHE96798.1"/>
    </source>
</evidence>
<dbReference type="RefSeq" id="WP_072861053.1">
    <property type="nucleotide sequence ID" value="NZ_FQUX01000002.1"/>
</dbReference>
<dbReference type="Pfam" id="PF01925">
    <property type="entry name" value="TauE"/>
    <property type="match status" value="1"/>
</dbReference>
<feature type="transmembrane region" description="Helical" evidence="5">
    <location>
        <begin position="105"/>
        <end position="123"/>
    </location>
</feature>
<proteinExistence type="inferred from homology"/>
<dbReference type="EMBL" id="FQUX01000002">
    <property type="protein sequence ID" value="SHE96798.1"/>
    <property type="molecule type" value="Genomic_DNA"/>
</dbReference>
<feature type="transmembrane region" description="Helical" evidence="5">
    <location>
        <begin position="266"/>
        <end position="285"/>
    </location>
</feature>
<evidence type="ECO:0000256" key="4">
    <source>
        <dbReference type="ARBA" id="ARBA00023136"/>
    </source>
</evidence>
<feature type="transmembrane region" description="Helical" evidence="5">
    <location>
        <begin position="164"/>
        <end position="184"/>
    </location>
</feature>
<evidence type="ECO:0000313" key="7">
    <source>
        <dbReference type="Proteomes" id="UP000184406"/>
    </source>
</evidence>
<organism evidence="6 7">
    <name type="scientific">Arenibacter palladensis</name>
    <dbReference type="NCBI Taxonomy" id="237373"/>
    <lineage>
        <taxon>Bacteria</taxon>
        <taxon>Pseudomonadati</taxon>
        <taxon>Bacteroidota</taxon>
        <taxon>Flavobacteriia</taxon>
        <taxon>Flavobacteriales</taxon>
        <taxon>Flavobacteriaceae</taxon>
        <taxon>Arenibacter</taxon>
    </lineage>
</organism>
<dbReference type="InterPro" id="IPR002781">
    <property type="entry name" value="TM_pro_TauE-like"/>
</dbReference>
<comment type="subcellular location">
    <subcellularLocation>
        <location evidence="5">Cell membrane</location>
        <topology evidence="5">Multi-pass membrane protein</topology>
    </subcellularLocation>
    <subcellularLocation>
        <location evidence="1">Membrane</location>
        <topology evidence="1">Multi-pass membrane protein</topology>
    </subcellularLocation>
</comment>
<feature type="transmembrane region" description="Helical" evidence="5">
    <location>
        <begin position="196"/>
        <end position="215"/>
    </location>
</feature>
<keyword evidence="4 5" id="KW-0472">Membrane</keyword>
<keyword evidence="7" id="KW-1185">Reference proteome</keyword>
<keyword evidence="2 5" id="KW-0812">Transmembrane</keyword>
<dbReference type="OrthoDB" id="9780109at2"/>
<reference evidence="7" key="1">
    <citation type="submission" date="2016-11" db="EMBL/GenBank/DDBJ databases">
        <authorList>
            <person name="Varghese N."/>
            <person name="Submissions S."/>
        </authorList>
    </citation>
    <scope>NUCLEOTIDE SEQUENCE [LARGE SCALE GENOMIC DNA]</scope>
    <source>
        <strain evidence="7">DSM 17539</strain>
    </source>
</reference>
<keyword evidence="3 5" id="KW-1133">Transmembrane helix</keyword>
<gene>
    <name evidence="6" type="ORF">SAMN03080594_102196</name>
</gene>
<dbReference type="InterPro" id="IPR051598">
    <property type="entry name" value="TSUP/Inactive_protease-like"/>
</dbReference>